<dbReference type="EMBL" id="JACHJU010000005">
    <property type="protein sequence ID" value="MBB4943479.1"/>
    <property type="molecule type" value="Genomic_DNA"/>
</dbReference>
<name>A0A7W7S3Z4_9ACTN</name>
<evidence type="ECO:0000313" key="2">
    <source>
        <dbReference type="Proteomes" id="UP000534286"/>
    </source>
</evidence>
<organism evidence="1 2">
    <name type="scientific">Streptosporangium album</name>
    <dbReference type="NCBI Taxonomy" id="47479"/>
    <lineage>
        <taxon>Bacteria</taxon>
        <taxon>Bacillati</taxon>
        <taxon>Actinomycetota</taxon>
        <taxon>Actinomycetes</taxon>
        <taxon>Streptosporangiales</taxon>
        <taxon>Streptosporangiaceae</taxon>
        <taxon>Streptosporangium</taxon>
    </lineage>
</organism>
<dbReference type="Gene3D" id="1.20.1250.20">
    <property type="entry name" value="MFS general substrate transporter like domains"/>
    <property type="match status" value="1"/>
</dbReference>
<accession>A0A7W7S3Z4</accession>
<gene>
    <name evidence="1" type="ORF">FHR32_007879</name>
</gene>
<proteinExistence type="predicted"/>
<dbReference type="InterPro" id="IPR036259">
    <property type="entry name" value="MFS_trans_sf"/>
</dbReference>
<dbReference type="SUPFAM" id="SSF103473">
    <property type="entry name" value="MFS general substrate transporter"/>
    <property type="match status" value="1"/>
</dbReference>
<dbReference type="Proteomes" id="UP000534286">
    <property type="component" value="Unassembled WGS sequence"/>
</dbReference>
<protein>
    <submittedName>
        <fullName evidence="1">Putative MFS family arabinose efflux permease</fullName>
    </submittedName>
</protein>
<evidence type="ECO:0000313" key="1">
    <source>
        <dbReference type="EMBL" id="MBB4943479.1"/>
    </source>
</evidence>
<sequence>MLALVGGATMLCTPLAGRLVDRRGPDPVNLVCTLGVLVSAAVLAAGARGGALGLARNLVALYGRRPRLNEDPATSRC</sequence>
<keyword evidence="2" id="KW-1185">Reference proteome</keyword>
<dbReference type="AlphaFoldDB" id="A0A7W7S3Z4"/>
<comment type="caution">
    <text evidence="1">The sequence shown here is derived from an EMBL/GenBank/DDBJ whole genome shotgun (WGS) entry which is preliminary data.</text>
</comment>
<dbReference type="RefSeq" id="WP_246468410.1">
    <property type="nucleotide sequence ID" value="NZ_BAABEK010000025.1"/>
</dbReference>
<reference evidence="1 2" key="1">
    <citation type="submission" date="2020-08" db="EMBL/GenBank/DDBJ databases">
        <title>Sequencing the genomes of 1000 actinobacteria strains.</title>
        <authorList>
            <person name="Klenk H.-P."/>
        </authorList>
    </citation>
    <scope>NUCLEOTIDE SEQUENCE [LARGE SCALE GENOMIC DNA]</scope>
    <source>
        <strain evidence="1 2">DSM 43023</strain>
    </source>
</reference>